<dbReference type="RefSeq" id="WP_119747055.1">
    <property type="nucleotide sequence ID" value="NZ_QVRA01000010.1"/>
</dbReference>
<comment type="similarity">
    <text evidence="2">Belongs to the methyl-accepting chemotaxis (MCP) protein family.</text>
</comment>
<dbReference type="GO" id="GO:0004888">
    <property type="term" value="F:transmembrane signaling receptor activity"/>
    <property type="evidence" value="ECO:0007669"/>
    <property type="project" value="InterPro"/>
</dbReference>
<evidence type="ECO:0000259" key="6">
    <source>
        <dbReference type="PROSITE" id="PS50111"/>
    </source>
</evidence>
<sequence length="622" mass="66252">MMRRRALLAGNNNLGDTMVPLGGVILLAIIGTAILLGLLSAQIERNADAYLHRVVNGALLRERAALADAVMASARWDDAVDHVYGGFDREWAESNLATESADAYVLDVRGRTVWAAAGSELPRRTPRLPLDQALALPVLHDVMAALPRSHRAALDERQAVVRFARLQGQAVILAVRAITPWKDVARLPSGDLRYLVLTKPIDASLLADMSRTNQLSLKWNVGTTGDSENGIRVKDITGQVLGQVEWRRSSAGAKALRQIIPAMASIILTFLAMSGWLAWRLVAAHGALRKQVQHSRDAESEARSAAERANDALVQAEAARRALAASADQVATEERRHQEELRRNGRGIAEALERSMAVLVTRLFETAAALEHSADDTMRTIDEQQRHVDTVTARARDTAGSAQAITATIDELTALIGAFTGTAYDIRESAATASGQSAAAHHANDNLRRHVGSVNEATKLIAEITGQTNLLALNATIEAARAGEAGRGFVIVANEVKALAAQTAQTTREIQARADGIEQAAEQTFALVGSVDTVLASLVEAIGMAASSAQQQLASVEDIQRVSRSVALDAGATNQAVDAISDALRHSAQAAATTRAQGAAVRQGVEQVQAEFGRLIEALKAA</sequence>
<evidence type="ECO:0000313" key="8">
    <source>
        <dbReference type="Proteomes" id="UP000283469"/>
    </source>
</evidence>
<dbReference type="SUPFAM" id="SSF58104">
    <property type="entry name" value="Methyl-accepting chemotaxis protein (MCP) signaling domain"/>
    <property type="match status" value="1"/>
</dbReference>
<keyword evidence="4" id="KW-0175">Coiled coil</keyword>
<dbReference type="Gene3D" id="1.10.287.950">
    <property type="entry name" value="Methyl-accepting chemotaxis protein"/>
    <property type="match status" value="1"/>
</dbReference>
<dbReference type="GO" id="GO:0007165">
    <property type="term" value="P:signal transduction"/>
    <property type="evidence" value="ECO:0007669"/>
    <property type="project" value="UniProtKB-KW"/>
</dbReference>
<dbReference type="Pfam" id="PF05228">
    <property type="entry name" value="CHASE4"/>
    <property type="match status" value="1"/>
</dbReference>
<keyword evidence="5" id="KW-1133">Transmembrane helix</keyword>
<keyword evidence="5" id="KW-0812">Transmembrane</keyword>
<name>A0A418YRX0_9SPHN</name>
<dbReference type="InterPro" id="IPR007892">
    <property type="entry name" value="CHASE4"/>
</dbReference>
<comment type="caution">
    <text evidence="7">The sequence shown here is derived from an EMBL/GenBank/DDBJ whole genome shotgun (WGS) entry which is preliminary data.</text>
</comment>
<dbReference type="SMART" id="SM00283">
    <property type="entry name" value="MA"/>
    <property type="match status" value="1"/>
</dbReference>
<dbReference type="OrthoDB" id="266313at2"/>
<keyword evidence="5" id="KW-0472">Membrane</keyword>
<dbReference type="PROSITE" id="PS50111">
    <property type="entry name" value="CHEMOTAXIS_TRANSDUC_2"/>
    <property type="match status" value="1"/>
</dbReference>
<accession>A0A418YRX0</accession>
<dbReference type="GO" id="GO:0016020">
    <property type="term" value="C:membrane"/>
    <property type="evidence" value="ECO:0007669"/>
    <property type="project" value="InterPro"/>
</dbReference>
<protein>
    <recommendedName>
        <fullName evidence="6">Methyl-accepting transducer domain-containing protein</fullName>
    </recommendedName>
</protein>
<dbReference type="InterPro" id="IPR004090">
    <property type="entry name" value="Chemotax_Me-accpt_rcpt"/>
</dbReference>
<dbReference type="Pfam" id="PF00015">
    <property type="entry name" value="MCPsignal"/>
    <property type="match status" value="1"/>
</dbReference>
<dbReference type="Proteomes" id="UP000283469">
    <property type="component" value="Unassembled WGS sequence"/>
</dbReference>
<dbReference type="InterPro" id="IPR004089">
    <property type="entry name" value="MCPsignal_dom"/>
</dbReference>
<evidence type="ECO:0000256" key="3">
    <source>
        <dbReference type="PROSITE-ProRule" id="PRU00284"/>
    </source>
</evidence>
<evidence type="ECO:0000256" key="1">
    <source>
        <dbReference type="ARBA" id="ARBA00023224"/>
    </source>
</evidence>
<evidence type="ECO:0000313" key="7">
    <source>
        <dbReference type="EMBL" id="RJG54415.1"/>
    </source>
</evidence>
<proteinExistence type="inferred from homology"/>
<keyword evidence="1 3" id="KW-0807">Transducer</keyword>
<organism evidence="7 8">
    <name type="scientific">Sphingobium terrigena</name>
    <dbReference type="NCBI Taxonomy" id="2304063"/>
    <lineage>
        <taxon>Bacteria</taxon>
        <taxon>Pseudomonadati</taxon>
        <taxon>Pseudomonadota</taxon>
        <taxon>Alphaproteobacteria</taxon>
        <taxon>Sphingomonadales</taxon>
        <taxon>Sphingomonadaceae</taxon>
        <taxon>Sphingobium</taxon>
    </lineage>
</organism>
<reference evidence="7 8" key="1">
    <citation type="submission" date="2018-08" db="EMBL/GenBank/DDBJ databases">
        <title>Sphingobium sp. EO9.</title>
        <authorList>
            <person name="Park Y."/>
            <person name="Kim K.H."/>
            <person name="Jeon C.O."/>
        </authorList>
    </citation>
    <scope>NUCLEOTIDE SEQUENCE [LARGE SCALE GENOMIC DNA]</scope>
    <source>
        <strain evidence="7 8">EO9</strain>
    </source>
</reference>
<gene>
    <name evidence="7" type="ORF">D0Z70_12990</name>
</gene>
<dbReference type="EMBL" id="QVRA01000010">
    <property type="protein sequence ID" value="RJG54415.1"/>
    <property type="molecule type" value="Genomic_DNA"/>
</dbReference>
<dbReference type="PRINTS" id="PR00260">
    <property type="entry name" value="CHEMTRNSDUCR"/>
</dbReference>
<evidence type="ECO:0000256" key="2">
    <source>
        <dbReference type="ARBA" id="ARBA00029447"/>
    </source>
</evidence>
<dbReference type="AlphaFoldDB" id="A0A418YRX0"/>
<feature type="transmembrane region" description="Helical" evidence="5">
    <location>
        <begin position="20"/>
        <end position="39"/>
    </location>
</feature>
<evidence type="ECO:0000256" key="5">
    <source>
        <dbReference type="SAM" id="Phobius"/>
    </source>
</evidence>
<evidence type="ECO:0000256" key="4">
    <source>
        <dbReference type="SAM" id="Coils"/>
    </source>
</evidence>
<dbReference type="GO" id="GO:0006935">
    <property type="term" value="P:chemotaxis"/>
    <property type="evidence" value="ECO:0007669"/>
    <property type="project" value="InterPro"/>
</dbReference>
<feature type="domain" description="Methyl-accepting transducer" evidence="6">
    <location>
        <begin position="366"/>
        <end position="595"/>
    </location>
</feature>
<keyword evidence="8" id="KW-1185">Reference proteome</keyword>
<dbReference type="PANTHER" id="PTHR32089:SF112">
    <property type="entry name" value="LYSOZYME-LIKE PROTEIN-RELATED"/>
    <property type="match status" value="1"/>
</dbReference>
<feature type="coiled-coil region" evidence="4">
    <location>
        <begin position="299"/>
        <end position="326"/>
    </location>
</feature>
<dbReference type="PANTHER" id="PTHR32089">
    <property type="entry name" value="METHYL-ACCEPTING CHEMOTAXIS PROTEIN MCPB"/>
    <property type="match status" value="1"/>
</dbReference>